<keyword evidence="2" id="KW-0812">Transmembrane</keyword>
<dbReference type="EMBL" id="JACADJ010000008">
    <property type="protein sequence ID" value="NWH04160.1"/>
    <property type="molecule type" value="Genomic_DNA"/>
</dbReference>
<evidence type="ECO:0000256" key="2">
    <source>
        <dbReference type="SAM" id="Phobius"/>
    </source>
</evidence>
<dbReference type="AlphaFoldDB" id="A0A850SVR0"/>
<accession>A0A850SVR0</accession>
<organism evidence="3 4">
    <name type="scientific">Desulfobacter latus</name>
    <dbReference type="NCBI Taxonomy" id="2292"/>
    <lineage>
        <taxon>Bacteria</taxon>
        <taxon>Pseudomonadati</taxon>
        <taxon>Thermodesulfobacteriota</taxon>
        <taxon>Desulfobacteria</taxon>
        <taxon>Desulfobacterales</taxon>
        <taxon>Desulfobacteraceae</taxon>
        <taxon>Desulfobacter</taxon>
    </lineage>
</organism>
<feature type="transmembrane region" description="Helical" evidence="2">
    <location>
        <begin position="7"/>
        <end position="26"/>
    </location>
</feature>
<proteinExistence type="predicted"/>
<evidence type="ECO:0000256" key="1">
    <source>
        <dbReference type="SAM" id="MobiDB-lite"/>
    </source>
</evidence>
<name>A0A850SVR0_9BACT</name>
<feature type="region of interest" description="Disordered" evidence="1">
    <location>
        <begin position="76"/>
        <end position="96"/>
    </location>
</feature>
<protein>
    <recommendedName>
        <fullName evidence="5">DUF3311 domain-containing protein</fullName>
    </recommendedName>
</protein>
<feature type="transmembrane region" description="Helical" evidence="2">
    <location>
        <begin position="46"/>
        <end position="65"/>
    </location>
</feature>
<keyword evidence="2" id="KW-0472">Membrane</keyword>
<evidence type="ECO:0000313" key="4">
    <source>
        <dbReference type="Proteomes" id="UP000553343"/>
    </source>
</evidence>
<reference evidence="3 4" key="1">
    <citation type="submission" date="2020-06" db="EMBL/GenBank/DDBJ databases">
        <title>High-quality draft genome of sulfate reducer Desulfobacter latus type strain AcrS2 isolated from marine sediment.</title>
        <authorList>
            <person name="Hoppe M."/>
            <person name="Larsen C.K."/>
            <person name="Marshall I.P.G."/>
            <person name="Schramm A."/>
            <person name="Marietou A.G."/>
        </authorList>
    </citation>
    <scope>NUCLEOTIDE SEQUENCE [LARGE SCALE GENOMIC DNA]</scope>
    <source>
        <strain evidence="3 4">AcRS2</strain>
    </source>
</reference>
<keyword evidence="4" id="KW-1185">Reference proteome</keyword>
<comment type="caution">
    <text evidence="3">The sequence shown here is derived from an EMBL/GenBank/DDBJ whole genome shotgun (WGS) entry which is preliminary data.</text>
</comment>
<sequence>MFKGMPKIFWAGTALMYGWIFFFMILEMTIPGFPLKKFMGIPACYTYNWIVGLWLMNIIISFLYFKFEEKREERIEARKKRKTQDAPTGANIVHEN</sequence>
<evidence type="ECO:0000313" key="3">
    <source>
        <dbReference type="EMBL" id="NWH04160.1"/>
    </source>
</evidence>
<dbReference type="Proteomes" id="UP000553343">
    <property type="component" value="Unassembled WGS sequence"/>
</dbReference>
<gene>
    <name evidence="3" type="ORF">HXW94_04000</name>
</gene>
<evidence type="ECO:0008006" key="5">
    <source>
        <dbReference type="Google" id="ProtNLM"/>
    </source>
</evidence>
<keyword evidence="2" id="KW-1133">Transmembrane helix</keyword>
<dbReference type="RefSeq" id="WP_178365616.1">
    <property type="nucleotide sequence ID" value="NZ_JACADJ010000008.1"/>
</dbReference>